<keyword evidence="2" id="KW-1185">Reference proteome</keyword>
<dbReference type="KEGG" id="knv:Pan216_54240"/>
<accession>A0A518BC21</accession>
<evidence type="ECO:0000313" key="2">
    <source>
        <dbReference type="Proteomes" id="UP000317093"/>
    </source>
</evidence>
<name>A0A518BC21_9BACT</name>
<dbReference type="SUPFAM" id="SSF143100">
    <property type="entry name" value="TTHA1013/TTHA0281-like"/>
    <property type="match status" value="1"/>
</dbReference>
<protein>
    <submittedName>
        <fullName evidence="1">Uncharacterized protein</fullName>
    </submittedName>
</protein>
<gene>
    <name evidence="1" type="ORF">Pan216_54240</name>
</gene>
<evidence type="ECO:0000313" key="1">
    <source>
        <dbReference type="EMBL" id="QDU64534.1"/>
    </source>
</evidence>
<dbReference type="AlphaFoldDB" id="A0A518BC21"/>
<organism evidence="1 2">
    <name type="scientific">Kolteria novifilia</name>
    <dbReference type="NCBI Taxonomy" id="2527975"/>
    <lineage>
        <taxon>Bacteria</taxon>
        <taxon>Pseudomonadati</taxon>
        <taxon>Planctomycetota</taxon>
        <taxon>Planctomycetia</taxon>
        <taxon>Kolteriales</taxon>
        <taxon>Kolteriaceae</taxon>
        <taxon>Kolteria</taxon>
    </lineage>
</organism>
<dbReference type="EMBL" id="CP036279">
    <property type="protein sequence ID" value="QDU64534.1"/>
    <property type="molecule type" value="Genomic_DNA"/>
</dbReference>
<dbReference type="RefSeq" id="WP_419193012.1">
    <property type="nucleotide sequence ID" value="NZ_CP036279.1"/>
</dbReference>
<proteinExistence type="predicted"/>
<dbReference type="InterPro" id="IPR035069">
    <property type="entry name" value="TTHA1013/TTHA0281-like"/>
</dbReference>
<reference evidence="1 2" key="1">
    <citation type="submission" date="2019-02" db="EMBL/GenBank/DDBJ databases">
        <title>Deep-cultivation of Planctomycetes and their phenomic and genomic characterization uncovers novel biology.</title>
        <authorList>
            <person name="Wiegand S."/>
            <person name="Jogler M."/>
            <person name="Boedeker C."/>
            <person name="Pinto D."/>
            <person name="Vollmers J."/>
            <person name="Rivas-Marin E."/>
            <person name="Kohn T."/>
            <person name="Peeters S.H."/>
            <person name="Heuer A."/>
            <person name="Rast P."/>
            <person name="Oberbeckmann S."/>
            <person name="Bunk B."/>
            <person name="Jeske O."/>
            <person name="Meyerdierks A."/>
            <person name="Storesund J.E."/>
            <person name="Kallscheuer N."/>
            <person name="Luecker S."/>
            <person name="Lage O.M."/>
            <person name="Pohl T."/>
            <person name="Merkel B.J."/>
            <person name="Hornburger P."/>
            <person name="Mueller R.-W."/>
            <person name="Bruemmer F."/>
            <person name="Labrenz M."/>
            <person name="Spormann A.M."/>
            <person name="Op den Camp H."/>
            <person name="Overmann J."/>
            <person name="Amann R."/>
            <person name="Jetten M.S.M."/>
            <person name="Mascher T."/>
            <person name="Medema M.H."/>
            <person name="Devos D.P."/>
            <person name="Kaster A.-K."/>
            <person name="Ovreas L."/>
            <person name="Rohde M."/>
            <person name="Galperin M.Y."/>
            <person name="Jogler C."/>
        </authorList>
    </citation>
    <scope>NUCLEOTIDE SEQUENCE [LARGE SCALE GENOMIC DNA]</scope>
    <source>
        <strain evidence="1 2">Pan216</strain>
    </source>
</reference>
<sequence>MRKPMRLNFRVLVHRSDEGTILAHCLDLDLIGSGHTIRQAVDSLLDAIKIQFEASIEFGNLANFFRSADSEYIEMFARGASLADVECRPKLEPLQSAEDPETTLKIESFDCREYEDSDLAMA</sequence>
<dbReference type="Proteomes" id="UP000317093">
    <property type="component" value="Chromosome"/>
</dbReference>